<proteinExistence type="predicted"/>
<dbReference type="GO" id="GO:0030163">
    <property type="term" value="P:protein catabolic process"/>
    <property type="evidence" value="ECO:0007669"/>
    <property type="project" value="UniProtKB-ARBA"/>
</dbReference>
<gene>
    <name evidence="3" type="primary">spoplb</name>
    <name evidence="3" type="ORF">TNIN_348801</name>
</gene>
<evidence type="ECO:0000313" key="3">
    <source>
        <dbReference type="EMBL" id="GFY56059.1"/>
    </source>
</evidence>
<dbReference type="SUPFAM" id="SSF49599">
    <property type="entry name" value="TRAF domain-like"/>
    <property type="match status" value="1"/>
</dbReference>
<dbReference type="InterPro" id="IPR000210">
    <property type="entry name" value="BTB/POZ_dom"/>
</dbReference>
<dbReference type="PANTHER" id="PTHR24413">
    <property type="entry name" value="SPECKLE-TYPE POZ PROTEIN"/>
    <property type="match status" value="1"/>
</dbReference>
<accession>A0A8X7C8M5</accession>
<dbReference type="EMBL" id="BMAV01010737">
    <property type="protein sequence ID" value="GFY56059.1"/>
    <property type="molecule type" value="Genomic_DNA"/>
</dbReference>
<feature type="domain" description="MATH" evidence="2">
    <location>
        <begin position="11"/>
        <end position="143"/>
    </location>
</feature>
<evidence type="ECO:0000259" key="2">
    <source>
        <dbReference type="PROSITE" id="PS50144"/>
    </source>
</evidence>
<dbReference type="Gene3D" id="3.30.710.10">
    <property type="entry name" value="Potassium Channel Kv1.1, Chain A"/>
    <property type="match status" value="1"/>
</dbReference>
<dbReference type="SMART" id="SM00225">
    <property type="entry name" value="BTB"/>
    <property type="match status" value="1"/>
</dbReference>
<dbReference type="Pfam" id="PF22486">
    <property type="entry name" value="MATH_2"/>
    <property type="match status" value="1"/>
</dbReference>
<dbReference type="InterPro" id="IPR002083">
    <property type="entry name" value="MATH/TRAF_dom"/>
</dbReference>
<protein>
    <submittedName>
        <fullName evidence="3">Speckle-type POZ protein-like B</fullName>
    </submittedName>
</protein>
<dbReference type="InterPro" id="IPR011333">
    <property type="entry name" value="SKP1/BTB/POZ_sf"/>
</dbReference>
<reference evidence="3" key="1">
    <citation type="submission" date="2020-08" db="EMBL/GenBank/DDBJ databases">
        <title>Multicomponent nature underlies the extraordinary mechanical properties of spider dragline silk.</title>
        <authorList>
            <person name="Kono N."/>
            <person name="Nakamura H."/>
            <person name="Mori M."/>
            <person name="Yoshida Y."/>
            <person name="Ohtoshi R."/>
            <person name="Malay A.D."/>
            <person name="Moran D.A.P."/>
            <person name="Tomita M."/>
            <person name="Numata K."/>
            <person name="Arakawa K."/>
        </authorList>
    </citation>
    <scope>NUCLEOTIDE SEQUENCE</scope>
</reference>
<dbReference type="Pfam" id="PF00651">
    <property type="entry name" value="BTB"/>
    <property type="match status" value="1"/>
</dbReference>
<dbReference type="Gene3D" id="1.25.40.420">
    <property type="match status" value="1"/>
</dbReference>
<feature type="domain" description="BTB" evidence="1">
    <location>
        <begin position="343"/>
        <end position="406"/>
    </location>
</feature>
<evidence type="ECO:0000259" key="1">
    <source>
        <dbReference type="PROSITE" id="PS50097"/>
    </source>
</evidence>
<dbReference type="Proteomes" id="UP000886998">
    <property type="component" value="Unassembled WGS sequence"/>
</dbReference>
<sequence length="502" mass="58606">MDRDTVSENKCFTFTWIIENFSYSWQNIGEYISSPTFIVGQMQKTKWRLDLYPKGDEEETKGFISFYLRRVEDCQGPEGLDIHFDLSFLATDDSVLVTTDTQHTSFSKGMYWYADKFVKCDEVLKIRRKNYLPGNVLTARCRMWNIIQEDTEYGHCFARTRIGVQRKLLVWNIEQFSSFQESLYKICSTSAGESLMTCKFFPSSGHNSKTFLFEVCAHDQMLKTVNVRLYLVDCSRNRTEFLNEEFIFTETIRTALFTLNLSKEELMKNKNQYFPNDILQLYCEWDIITGIVLQEIEKTIYGSLLSIQDWNLTSDGFKSKIRLDSKHVLKENLETLYKENVLCDTKLKTKTGSFPAHKSILSARSPVFQKMFTNDMREKNSECVEIEDLDDDTVQRLLLYIYTATLPDLLWDSACNLYAAADKYEILSLKSDCSSFLKDNLSSDNALDLLILSDMHHDEDLKSSTEKFILNRRGIFKTKEWKLLMKTNLQLAADLMYQTLEE</sequence>
<comment type="caution">
    <text evidence="3">The sequence shown here is derived from an EMBL/GenBank/DDBJ whole genome shotgun (WGS) entry which is preliminary data.</text>
</comment>
<dbReference type="SUPFAM" id="SSF54695">
    <property type="entry name" value="POZ domain"/>
    <property type="match status" value="1"/>
</dbReference>
<dbReference type="Gene3D" id="2.60.210.10">
    <property type="entry name" value="Apoptosis, Tumor Necrosis Factor Receptor Associated Protein 2, Chain A"/>
    <property type="match status" value="1"/>
</dbReference>
<organism evidence="3 4">
    <name type="scientific">Trichonephila inaurata madagascariensis</name>
    <dbReference type="NCBI Taxonomy" id="2747483"/>
    <lineage>
        <taxon>Eukaryota</taxon>
        <taxon>Metazoa</taxon>
        <taxon>Ecdysozoa</taxon>
        <taxon>Arthropoda</taxon>
        <taxon>Chelicerata</taxon>
        <taxon>Arachnida</taxon>
        <taxon>Araneae</taxon>
        <taxon>Araneomorphae</taxon>
        <taxon>Entelegynae</taxon>
        <taxon>Araneoidea</taxon>
        <taxon>Nephilidae</taxon>
        <taxon>Trichonephila</taxon>
        <taxon>Trichonephila inaurata</taxon>
    </lineage>
</organism>
<evidence type="ECO:0000313" key="4">
    <source>
        <dbReference type="Proteomes" id="UP000886998"/>
    </source>
</evidence>
<dbReference type="InterPro" id="IPR008974">
    <property type="entry name" value="TRAF-like"/>
</dbReference>
<dbReference type="AlphaFoldDB" id="A0A8X7C8M5"/>
<dbReference type="PROSITE" id="PS50144">
    <property type="entry name" value="MATH"/>
    <property type="match status" value="1"/>
</dbReference>
<name>A0A8X7C8M5_9ARAC</name>
<dbReference type="PROSITE" id="PS50097">
    <property type="entry name" value="BTB"/>
    <property type="match status" value="1"/>
</dbReference>
<keyword evidence="4" id="KW-1185">Reference proteome</keyword>